<evidence type="ECO:0000313" key="2">
    <source>
        <dbReference type="EMBL" id="GEL52909.1"/>
    </source>
</evidence>
<sequence>MRSFTRRALAASTFAAAALAVMPVAHADPKAPDALGTPVGHITLMAKSADVGIGYTWGQGTLTYGHKTYRFKISGGNIAAVGFSKIEATGVVYNLKNLHDFDGGYGALNGDATLDRGIGGAILSNSNGVKIKITTATRGAHLAAGGQGLSFQLVD</sequence>
<proteinExistence type="predicted"/>
<dbReference type="EMBL" id="BJVS01000002">
    <property type="protein sequence ID" value="GEL52909.1"/>
    <property type="molecule type" value="Genomic_DNA"/>
</dbReference>
<dbReference type="RefSeq" id="WP_062163790.1">
    <property type="nucleotide sequence ID" value="NZ_AP014690.1"/>
</dbReference>
<comment type="caution">
    <text evidence="2">The sequence shown here is derived from an EMBL/GenBank/DDBJ whole genome shotgun (WGS) entry which is preliminary data.</text>
</comment>
<evidence type="ECO:0000313" key="3">
    <source>
        <dbReference type="Proteomes" id="UP000321287"/>
    </source>
</evidence>
<dbReference type="GeneID" id="78225349"/>
<name>A0AAN4R5B0_9PROT</name>
<reference evidence="2 3" key="1">
    <citation type="submission" date="2019-07" db="EMBL/GenBank/DDBJ databases">
        <title>Whole genome shotgun sequence of Asaia bogorensis NBRC 16594.</title>
        <authorList>
            <person name="Hosoyama A."/>
            <person name="Uohara A."/>
            <person name="Ohji S."/>
            <person name="Ichikawa N."/>
        </authorList>
    </citation>
    <scope>NUCLEOTIDE SEQUENCE [LARGE SCALE GENOMIC DNA]</scope>
    <source>
        <strain evidence="2 3">NBRC 16594</strain>
    </source>
</reference>
<evidence type="ECO:0008006" key="4">
    <source>
        <dbReference type="Google" id="ProtNLM"/>
    </source>
</evidence>
<dbReference type="AlphaFoldDB" id="A0AAN4R5B0"/>
<accession>A0AAN4R5B0</accession>
<keyword evidence="3" id="KW-1185">Reference proteome</keyword>
<gene>
    <name evidence="2" type="ORF">ABO01nite_09160</name>
</gene>
<keyword evidence="1" id="KW-0732">Signal</keyword>
<dbReference type="KEGG" id="abg:Asbog_00245"/>
<organism evidence="2 3">
    <name type="scientific">Asaia bogorensis NBRC 16594</name>
    <dbReference type="NCBI Taxonomy" id="1231624"/>
    <lineage>
        <taxon>Bacteria</taxon>
        <taxon>Pseudomonadati</taxon>
        <taxon>Pseudomonadota</taxon>
        <taxon>Alphaproteobacteria</taxon>
        <taxon>Acetobacterales</taxon>
        <taxon>Acetobacteraceae</taxon>
        <taxon>Asaia</taxon>
    </lineage>
</organism>
<feature type="signal peptide" evidence="1">
    <location>
        <begin position="1"/>
        <end position="27"/>
    </location>
</feature>
<protein>
    <recommendedName>
        <fullName evidence="4">DUF1134 domain-containing protein</fullName>
    </recommendedName>
</protein>
<dbReference type="Proteomes" id="UP000321287">
    <property type="component" value="Unassembled WGS sequence"/>
</dbReference>
<evidence type="ECO:0000256" key="1">
    <source>
        <dbReference type="SAM" id="SignalP"/>
    </source>
</evidence>
<feature type="chain" id="PRO_5042824263" description="DUF1134 domain-containing protein" evidence="1">
    <location>
        <begin position="28"/>
        <end position="155"/>
    </location>
</feature>